<proteinExistence type="predicted"/>
<dbReference type="AlphaFoldDB" id="A0A0A9CXW4"/>
<reference evidence="2" key="2">
    <citation type="journal article" date="2015" name="Data Brief">
        <title>Shoot transcriptome of the giant reed, Arundo donax.</title>
        <authorList>
            <person name="Barrero R.A."/>
            <person name="Guerrero F.D."/>
            <person name="Moolhuijzen P."/>
            <person name="Goolsby J.A."/>
            <person name="Tidwell J."/>
            <person name="Bellgard S.E."/>
            <person name="Bellgard M.I."/>
        </authorList>
    </citation>
    <scope>NUCLEOTIDE SEQUENCE</scope>
    <source>
        <tissue evidence="2">Shoot tissue taken approximately 20 cm above the soil surface</tissue>
    </source>
</reference>
<organism evidence="2">
    <name type="scientific">Arundo donax</name>
    <name type="common">Giant reed</name>
    <name type="synonym">Donax arundinaceus</name>
    <dbReference type="NCBI Taxonomy" id="35708"/>
    <lineage>
        <taxon>Eukaryota</taxon>
        <taxon>Viridiplantae</taxon>
        <taxon>Streptophyta</taxon>
        <taxon>Embryophyta</taxon>
        <taxon>Tracheophyta</taxon>
        <taxon>Spermatophyta</taxon>
        <taxon>Magnoliopsida</taxon>
        <taxon>Liliopsida</taxon>
        <taxon>Poales</taxon>
        <taxon>Poaceae</taxon>
        <taxon>PACMAD clade</taxon>
        <taxon>Arundinoideae</taxon>
        <taxon>Arundineae</taxon>
        <taxon>Arundo</taxon>
    </lineage>
</organism>
<sequence length="81" mass="8832">MAPASAMQIRLFAFLFARRRSSAAADLCSSGSAEHNLDRRASMLARSLEEHADVGLLGCDERLGASIPLASHHWAIRLLRT</sequence>
<dbReference type="EMBL" id="GBRH01218632">
    <property type="protein sequence ID" value="JAD79263.1"/>
    <property type="molecule type" value="Transcribed_RNA"/>
</dbReference>
<reference evidence="2" key="1">
    <citation type="submission" date="2014-09" db="EMBL/GenBank/DDBJ databases">
        <authorList>
            <person name="Magalhaes I.L.F."/>
            <person name="Oliveira U."/>
            <person name="Santos F.R."/>
            <person name="Vidigal T.H.D.A."/>
            <person name="Brescovit A.D."/>
            <person name="Santos A.J."/>
        </authorList>
    </citation>
    <scope>NUCLEOTIDE SEQUENCE</scope>
    <source>
        <tissue evidence="2">Shoot tissue taken approximately 20 cm above the soil surface</tissue>
    </source>
</reference>
<feature type="chain" id="PRO_5002046199" description="Secreted protein" evidence="1">
    <location>
        <begin position="25"/>
        <end position="81"/>
    </location>
</feature>
<evidence type="ECO:0000256" key="1">
    <source>
        <dbReference type="SAM" id="SignalP"/>
    </source>
</evidence>
<evidence type="ECO:0008006" key="3">
    <source>
        <dbReference type="Google" id="ProtNLM"/>
    </source>
</evidence>
<accession>A0A0A9CXW4</accession>
<feature type="signal peptide" evidence="1">
    <location>
        <begin position="1"/>
        <end position="24"/>
    </location>
</feature>
<evidence type="ECO:0000313" key="2">
    <source>
        <dbReference type="EMBL" id="JAD79263.1"/>
    </source>
</evidence>
<name>A0A0A9CXW4_ARUDO</name>
<protein>
    <recommendedName>
        <fullName evidence="3">Secreted protein</fullName>
    </recommendedName>
</protein>
<keyword evidence="1" id="KW-0732">Signal</keyword>